<comment type="similarity">
    <text evidence="4">Belongs to the MCM family.</text>
</comment>
<dbReference type="Gene3D" id="3.40.50.300">
    <property type="entry name" value="P-loop containing nucleotide triphosphate hydrolases"/>
    <property type="match status" value="1"/>
</dbReference>
<dbReference type="AlphaFoldDB" id="A9BLC1"/>
<dbReference type="InterPro" id="IPR012340">
    <property type="entry name" value="NA-bd_OB-fold"/>
</dbReference>
<dbReference type="InterPro" id="IPR001208">
    <property type="entry name" value="MCM_dom"/>
</dbReference>
<name>A9BLC1_HEMAN</name>
<protein>
    <submittedName>
        <fullName evidence="6">Mcm3</fullName>
    </submittedName>
</protein>
<dbReference type="Proteomes" id="UP000243127">
    <property type="component" value="Nucleomorph 3"/>
</dbReference>
<dbReference type="RefSeq" id="XP_001712629.1">
    <property type="nucleotide sequence ID" value="XM_001712577.1"/>
</dbReference>
<evidence type="ECO:0000256" key="1">
    <source>
        <dbReference type="ARBA" id="ARBA00022741"/>
    </source>
</evidence>
<keyword evidence="6" id="KW-0542">Nucleomorph</keyword>
<keyword evidence="3 4" id="KW-0238">DNA-binding</keyword>
<dbReference type="GO" id="GO:0000727">
    <property type="term" value="P:double-strand break repair via break-induced replication"/>
    <property type="evidence" value="ECO:0007669"/>
    <property type="project" value="TreeGrafter"/>
</dbReference>
<dbReference type="GO" id="GO:0006271">
    <property type="term" value="P:DNA strand elongation involved in DNA replication"/>
    <property type="evidence" value="ECO:0007669"/>
    <property type="project" value="TreeGrafter"/>
</dbReference>
<dbReference type="PROSITE" id="PS50051">
    <property type="entry name" value="MCM_2"/>
    <property type="match status" value="1"/>
</dbReference>
<evidence type="ECO:0000259" key="5">
    <source>
        <dbReference type="PROSITE" id="PS50051"/>
    </source>
</evidence>
<dbReference type="PANTHER" id="PTHR11630:SF46">
    <property type="entry name" value="DNA REPLICATION LICENSING FACTOR MCM3-RELATED"/>
    <property type="match status" value="1"/>
</dbReference>
<evidence type="ECO:0000313" key="6">
    <source>
        <dbReference type="EMBL" id="ABW98304.1"/>
    </source>
</evidence>
<dbReference type="InterPro" id="IPR031327">
    <property type="entry name" value="MCM"/>
</dbReference>
<dbReference type="GO" id="GO:0003697">
    <property type="term" value="F:single-stranded DNA binding"/>
    <property type="evidence" value="ECO:0007669"/>
    <property type="project" value="TreeGrafter"/>
</dbReference>
<dbReference type="GO" id="GO:0017116">
    <property type="term" value="F:single-stranded DNA helicase activity"/>
    <property type="evidence" value="ECO:0007669"/>
    <property type="project" value="TreeGrafter"/>
</dbReference>
<dbReference type="Pfam" id="PF17855">
    <property type="entry name" value="MCM_lid"/>
    <property type="match status" value="1"/>
</dbReference>
<dbReference type="InterPro" id="IPR033762">
    <property type="entry name" value="MCM_OB"/>
</dbReference>
<dbReference type="Gene3D" id="2.20.28.10">
    <property type="match status" value="1"/>
</dbReference>
<feature type="domain" description="MCM C-terminal AAA(+) ATPase" evidence="5">
    <location>
        <begin position="281"/>
        <end position="484"/>
    </location>
</feature>
<evidence type="ECO:0000256" key="2">
    <source>
        <dbReference type="ARBA" id="ARBA00022840"/>
    </source>
</evidence>
<proteinExistence type="inferred from homology"/>
<dbReference type="Pfam" id="PF00493">
    <property type="entry name" value="MCM"/>
    <property type="match status" value="1"/>
</dbReference>
<dbReference type="GeneID" id="5739522"/>
<accession>A9BLC1</accession>
<keyword evidence="2 4" id="KW-0067">ATP-binding</keyword>
<dbReference type="PANTHER" id="PTHR11630">
    <property type="entry name" value="DNA REPLICATION LICENSING FACTOR MCM FAMILY MEMBER"/>
    <property type="match status" value="1"/>
</dbReference>
<dbReference type="GO" id="GO:1902975">
    <property type="term" value="P:mitotic DNA replication initiation"/>
    <property type="evidence" value="ECO:0007669"/>
    <property type="project" value="TreeGrafter"/>
</dbReference>
<dbReference type="PRINTS" id="PR01657">
    <property type="entry name" value="MCMFAMILY"/>
</dbReference>
<keyword evidence="1 4" id="KW-0547">Nucleotide-binding</keyword>
<evidence type="ECO:0000256" key="3">
    <source>
        <dbReference type="ARBA" id="ARBA00023125"/>
    </source>
</evidence>
<evidence type="ECO:0000313" key="7">
    <source>
        <dbReference type="Proteomes" id="UP000243127"/>
    </source>
</evidence>
<dbReference type="Pfam" id="PF17207">
    <property type="entry name" value="MCM_OB"/>
    <property type="match status" value="1"/>
</dbReference>
<organism evidence="6 7">
    <name type="scientific">Hemiselmis andersenii</name>
    <name type="common">Cryptophyte alga</name>
    <dbReference type="NCBI Taxonomy" id="464988"/>
    <lineage>
        <taxon>Eukaryota</taxon>
        <taxon>Cryptophyceae</taxon>
        <taxon>Cryptomonadales</taxon>
        <taxon>Hemiselmidaceae</taxon>
        <taxon>Hemiselmis</taxon>
    </lineage>
</organism>
<reference evidence="6 7" key="1">
    <citation type="journal article" date="2007" name="Proc. Natl. Acad. Sci. U.S.A.">
        <title>Nucleomorph genome of Hemiselmis andersenii reveals complete intron loss and compaction as a driver of protein structure and function.</title>
        <authorList>
            <person name="Lane C.E."/>
            <person name="van den Heuvel K."/>
            <person name="Kozera C."/>
            <person name="Curtis B.A."/>
            <person name="Parsons B.J."/>
            <person name="Bowman S."/>
            <person name="Archibald J.M."/>
        </authorList>
    </citation>
    <scope>NUCLEOTIDE SEQUENCE [LARGE SCALE GENOMIC DNA]</scope>
    <source>
        <strain evidence="6 7">CCMP644</strain>
    </source>
</reference>
<dbReference type="EMBL" id="CP000883">
    <property type="protein sequence ID" value="ABW98304.1"/>
    <property type="molecule type" value="Genomic_DNA"/>
</dbReference>
<gene>
    <name evidence="6" type="ORF">HAN_3g503</name>
</gene>
<evidence type="ECO:0000256" key="4">
    <source>
        <dbReference type="RuleBase" id="RU004070"/>
    </source>
</evidence>
<dbReference type="SMART" id="SM00350">
    <property type="entry name" value="MCM"/>
    <property type="match status" value="1"/>
</dbReference>
<dbReference type="GO" id="GO:0005524">
    <property type="term" value="F:ATP binding"/>
    <property type="evidence" value="ECO:0007669"/>
    <property type="project" value="UniProtKB-KW"/>
</dbReference>
<dbReference type="SUPFAM" id="SSF52540">
    <property type="entry name" value="P-loop containing nucleoside triphosphate hydrolases"/>
    <property type="match status" value="1"/>
</dbReference>
<dbReference type="GO" id="GO:0042555">
    <property type="term" value="C:MCM complex"/>
    <property type="evidence" value="ECO:0007669"/>
    <property type="project" value="TreeGrafter"/>
</dbReference>
<dbReference type="SUPFAM" id="SSF50249">
    <property type="entry name" value="Nucleic acid-binding proteins"/>
    <property type="match status" value="1"/>
</dbReference>
<dbReference type="GO" id="GO:0005634">
    <property type="term" value="C:nucleus"/>
    <property type="evidence" value="ECO:0007669"/>
    <property type="project" value="TreeGrafter"/>
</dbReference>
<sequence>MEKIKSNRLVLFFKNRFSEFFKKANLFGKIFKSSSDVFRVPVSIDKLWNFDPFLAKNLLENPVFCFPIMTNSLNFAFKNFNSKKNEKKMILIPDLKGPFGKRTCLIRSLRAHFLGEIVCIRGIVVKRGERKIKIKRSVHYSNKSAKFFVKENNEFDEDLTFDLIDEGEGNILDLEYGLSKFINWQSILVEDFPDQNSSSKNPKTIIVVLENDLVDSCKIGDQIELCGIYKPLLQQISSLNFHFFPTIISALSLKNRFNSEEKISNNFDIYMMKNFSSLANSFEKLSSLVSPKIFGKTLIKKGIILFLVAGTNIQKKINFCSDQINILLIGRDSFVKSQFFYFIHKIFPNLVVGKETLFEENFSKQISYPFEEKRKLKNESSPNLDKKILCIEDLEQTSETQKNSIKEIMEQQTVTLQQNNLSFSLNSRSNVFATANISENFFDSLENLEFHLETTNSILHRFDLTFFLFDDLSFEEDKEIATLFLETQKNLLFNKPPKNITDDDNSNFSVKKKKKKKEKNKINLKKEKLSYHFLKIFLNFVRNNIRPEISNEADDLFFFFYKEIKLFKFINLTPNIKKFESFIKLAISLAKCQLRSVVLRKDVRKIGDFFKELSENEKKIKKTFFHKEKMLNSKKKYPKHTKNFDYSKKIFKDKVHKKVFWEICSEKNLVLKFFFKDVKNIFLNFFQAKKILKSRKICFLFEKTISIWLKKNFCFVFKKKIIKI</sequence>
<dbReference type="Gene3D" id="2.40.50.140">
    <property type="entry name" value="Nucleic acid-binding proteins"/>
    <property type="match status" value="1"/>
</dbReference>
<dbReference type="InterPro" id="IPR041562">
    <property type="entry name" value="MCM_lid"/>
</dbReference>
<dbReference type="InterPro" id="IPR027417">
    <property type="entry name" value="P-loop_NTPase"/>
</dbReference>
<geneLocation type="nucleomorph" evidence="6"/>